<accession>A0A9X3NSF7</accession>
<evidence type="ECO:0000313" key="3">
    <source>
        <dbReference type="Proteomes" id="UP001140076"/>
    </source>
</evidence>
<protein>
    <submittedName>
        <fullName evidence="2">DUF397 domain-containing protein</fullName>
    </submittedName>
</protein>
<feature type="domain" description="DUF397" evidence="1">
    <location>
        <begin position="3"/>
        <end position="54"/>
    </location>
</feature>
<organism evidence="2 3">
    <name type="scientific">Streptomonospora mangrovi</name>
    <dbReference type="NCBI Taxonomy" id="2883123"/>
    <lineage>
        <taxon>Bacteria</taxon>
        <taxon>Bacillati</taxon>
        <taxon>Actinomycetota</taxon>
        <taxon>Actinomycetes</taxon>
        <taxon>Streptosporangiales</taxon>
        <taxon>Nocardiopsidaceae</taxon>
        <taxon>Streptomonospora</taxon>
    </lineage>
</organism>
<keyword evidence="3" id="KW-1185">Reference proteome</keyword>
<dbReference type="RefSeq" id="WP_270074744.1">
    <property type="nucleotide sequence ID" value="NZ_JAJAQC010000060.1"/>
</dbReference>
<proteinExistence type="predicted"/>
<dbReference type="InterPro" id="IPR007278">
    <property type="entry name" value="DUF397"/>
</dbReference>
<name>A0A9X3NSF7_9ACTN</name>
<sequence>MREWHKSSYSSNHGGNCVEVSEGPRTFVRDSQQRHLGFLSFPAREWASFLRDVKDDAPDRS</sequence>
<comment type="caution">
    <text evidence="2">The sequence shown here is derived from an EMBL/GenBank/DDBJ whole genome shotgun (WGS) entry which is preliminary data.</text>
</comment>
<dbReference type="Proteomes" id="UP001140076">
    <property type="component" value="Unassembled WGS sequence"/>
</dbReference>
<dbReference type="EMBL" id="JAJAQC010000060">
    <property type="protein sequence ID" value="MDA0567498.1"/>
    <property type="molecule type" value="Genomic_DNA"/>
</dbReference>
<dbReference type="AlphaFoldDB" id="A0A9X3NSF7"/>
<gene>
    <name evidence="2" type="ORF">LG943_24710</name>
</gene>
<dbReference type="Pfam" id="PF04149">
    <property type="entry name" value="DUF397"/>
    <property type="match status" value="1"/>
</dbReference>
<evidence type="ECO:0000313" key="2">
    <source>
        <dbReference type="EMBL" id="MDA0567498.1"/>
    </source>
</evidence>
<evidence type="ECO:0000259" key="1">
    <source>
        <dbReference type="Pfam" id="PF04149"/>
    </source>
</evidence>
<reference evidence="2" key="1">
    <citation type="submission" date="2021-10" db="EMBL/GenBank/DDBJ databases">
        <title>Streptomonospora sp. nov., isolated from mangrove soil.</title>
        <authorList>
            <person name="Chen X."/>
            <person name="Ge X."/>
            <person name="Liu W."/>
        </authorList>
    </citation>
    <scope>NUCLEOTIDE SEQUENCE</scope>
    <source>
        <strain evidence="2">S1-112</strain>
    </source>
</reference>